<dbReference type="PANTHER" id="PTHR44140">
    <property type="entry name" value="LD25575P"/>
    <property type="match status" value="1"/>
</dbReference>
<accession>A0A5N5QF54</accession>
<dbReference type="CDD" id="cd06257">
    <property type="entry name" value="DnaJ"/>
    <property type="match status" value="1"/>
</dbReference>
<keyword evidence="9" id="KW-1185">Reference proteome</keyword>
<evidence type="ECO:0000256" key="2">
    <source>
        <dbReference type="ARBA" id="ARBA00022729"/>
    </source>
</evidence>
<evidence type="ECO:0000256" key="4">
    <source>
        <dbReference type="PROSITE-ProRule" id="PRU00339"/>
    </source>
</evidence>
<evidence type="ECO:0000256" key="3">
    <source>
        <dbReference type="ARBA" id="ARBA00022824"/>
    </source>
</evidence>
<name>A0A5N5QF54_9AGAM</name>
<dbReference type="InterPro" id="IPR001623">
    <property type="entry name" value="DnaJ_domain"/>
</dbReference>
<sequence length="518" mass="57500">MRLQVAILVAAAAPSVLAGRGELRPLTRRGDVALAAGHYNDATRAYSEALELAPESYLLLYKRATAYMSQNQHSRALADFDKVLQLTGDEFDKALFMKARLFAQEGKWAEATKIATQYSQKNKGDSAAVDLLFAISEGQVAHRNAEKAGKNKHWDICVEDATRALMTASHNAALRELRANCALALGDLEQAAADLTRLTHIIAPTSHMFVRIANLSYFMLAPTPQALTTVKQCLHYDPDSRLCRNAHRTYRRLDKDQSKLERLVDAHDWRSLAKLIVGNKGGGLADAFDAALEDGTKHLHLPTSVIPKKQSLRRQRIYWAACKAYTMMELHSKAEIWCNEVLSMDPEDADALEGKAVGLMAKEEWEEAVRTLEKAFESSGRTSRSIAERLEKARRLLKQSRNKDYYKVLGVSRDADEKTIKKAYRKATLKAHPDKGGSEAKMAAVNEAYEVLSNPELRARFDNGDDPNDPTSGHGHGFPGGGFPGGFQFQQGGGMPFQNMFFQRGGARGGQQFQFQWS</sequence>
<dbReference type="PROSITE" id="PS50076">
    <property type="entry name" value="DNAJ_2"/>
    <property type="match status" value="1"/>
</dbReference>
<dbReference type="AlphaFoldDB" id="A0A5N5QF54"/>
<feature type="chain" id="PRO_5024420437" evidence="6">
    <location>
        <begin position="19"/>
        <end position="518"/>
    </location>
</feature>
<dbReference type="InterPro" id="IPR019734">
    <property type="entry name" value="TPR_rpt"/>
</dbReference>
<organism evidence="8 9">
    <name type="scientific">Ceratobasidium theobromae</name>
    <dbReference type="NCBI Taxonomy" id="1582974"/>
    <lineage>
        <taxon>Eukaryota</taxon>
        <taxon>Fungi</taxon>
        <taxon>Dikarya</taxon>
        <taxon>Basidiomycota</taxon>
        <taxon>Agaricomycotina</taxon>
        <taxon>Agaricomycetes</taxon>
        <taxon>Cantharellales</taxon>
        <taxon>Ceratobasidiaceae</taxon>
        <taxon>Ceratobasidium</taxon>
    </lineage>
</organism>
<evidence type="ECO:0000256" key="6">
    <source>
        <dbReference type="SAM" id="SignalP"/>
    </source>
</evidence>
<feature type="repeat" description="TPR" evidence="4">
    <location>
        <begin position="57"/>
        <end position="90"/>
    </location>
</feature>
<dbReference type="Pfam" id="PF00226">
    <property type="entry name" value="DnaJ"/>
    <property type="match status" value="1"/>
</dbReference>
<dbReference type="Proteomes" id="UP000383932">
    <property type="component" value="Unassembled WGS sequence"/>
</dbReference>
<dbReference type="Pfam" id="PF13432">
    <property type="entry name" value="TPR_16"/>
    <property type="match status" value="1"/>
</dbReference>
<dbReference type="Gene3D" id="1.25.40.10">
    <property type="entry name" value="Tetratricopeptide repeat domain"/>
    <property type="match status" value="1"/>
</dbReference>
<dbReference type="SMART" id="SM00271">
    <property type="entry name" value="DnaJ"/>
    <property type="match status" value="1"/>
</dbReference>
<feature type="repeat" description="TPR" evidence="4">
    <location>
        <begin position="23"/>
        <end position="56"/>
    </location>
</feature>
<evidence type="ECO:0000313" key="9">
    <source>
        <dbReference type="Proteomes" id="UP000383932"/>
    </source>
</evidence>
<feature type="region of interest" description="Disordered" evidence="5">
    <location>
        <begin position="460"/>
        <end position="489"/>
    </location>
</feature>
<evidence type="ECO:0000259" key="7">
    <source>
        <dbReference type="PROSITE" id="PS50076"/>
    </source>
</evidence>
<dbReference type="Gene3D" id="1.10.287.110">
    <property type="entry name" value="DnaJ domain"/>
    <property type="match status" value="1"/>
</dbReference>
<dbReference type="PRINTS" id="PR00625">
    <property type="entry name" value="JDOMAIN"/>
</dbReference>
<protein>
    <submittedName>
        <fullName evidence="8">DnaJ like protein</fullName>
    </submittedName>
</protein>
<dbReference type="GO" id="GO:0051787">
    <property type="term" value="F:misfolded protein binding"/>
    <property type="evidence" value="ECO:0007669"/>
    <property type="project" value="TreeGrafter"/>
</dbReference>
<keyword evidence="4" id="KW-0802">TPR repeat</keyword>
<keyword evidence="2 6" id="KW-0732">Signal</keyword>
<dbReference type="PANTHER" id="PTHR44140:SF2">
    <property type="entry name" value="LD25575P"/>
    <property type="match status" value="1"/>
</dbReference>
<dbReference type="GO" id="GO:0051087">
    <property type="term" value="F:protein-folding chaperone binding"/>
    <property type="evidence" value="ECO:0007669"/>
    <property type="project" value="TreeGrafter"/>
</dbReference>
<dbReference type="GO" id="GO:0034975">
    <property type="term" value="P:protein folding in endoplasmic reticulum"/>
    <property type="evidence" value="ECO:0007669"/>
    <property type="project" value="TreeGrafter"/>
</dbReference>
<reference evidence="8 9" key="1">
    <citation type="journal article" date="2019" name="Fungal Biol. Biotechnol.">
        <title>Draft genome sequence of fastidious pathogen Ceratobasidium theobromae, which causes vascular-streak dieback in Theobroma cacao.</title>
        <authorList>
            <person name="Ali S.S."/>
            <person name="Asman A."/>
            <person name="Shao J."/>
            <person name="Firmansyah A.P."/>
            <person name="Susilo A.W."/>
            <person name="Rosmana A."/>
            <person name="McMahon P."/>
            <person name="Junaid M."/>
            <person name="Guest D."/>
            <person name="Kheng T.Y."/>
            <person name="Meinhardt L.W."/>
            <person name="Bailey B.A."/>
        </authorList>
    </citation>
    <scope>NUCLEOTIDE SEQUENCE [LARGE SCALE GENOMIC DNA]</scope>
    <source>
        <strain evidence="8 9">CT2</strain>
    </source>
</reference>
<feature type="domain" description="J" evidence="7">
    <location>
        <begin position="404"/>
        <end position="465"/>
    </location>
</feature>
<dbReference type="SUPFAM" id="SSF48452">
    <property type="entry name" value="TPR-like"/>
    <property type="match status" value="2"/>
</dbReference>
<dbReference type="SUPFAM" id="SSF46565">
    <property type="entry name" value="Chaperone J-domain"/>
    <property type="match status" value="1"/>
</dbReference>
<feature type="compositionally biased region" description="Gly residues" evidence="5">
    <location>
        <begin position="474"/>
        <end position="489"/>
    </location>
</feature>
<feature type="signal peptide" evidence="6">
    <location>
        <begin position="1"/>
        <end position="18"/>
    </location>
</feature>
<gene>
    <name evidence="8" type="ORF">CTheo_6418</name>
</gene>
<evidence type="ECO:0000313" key="8">
    <source>
        <dbReference type="EMBL" id="KAB5590153.1"/>
    </source>
</evidence>
<evidence type="ECO:0000256" key="5">
    <source>
        <dbReference type="SAM" id="MobiDB-lite"/>
    </source>
</evidence>
<dbReference type="EMBL" id="SSOP01000193">
    <property type="protein sequence ID" value="KAB5590153.1"/>
    <property type="molecule type" value="Genomic_DNA"/>
</dbReference>
<dbReference type="GO" id="GO:0005783">
    <property type="term" value="C:endoplasmic reticulum"/>
    <property type="evidence" value="ECO:0007669"/>
    <property type="project" value="UniProtKB-SubCell"/>
</dbReference>
<evidence type="ECO:0000256" key="1">
    <source>
        <dbReference type="ARBA" id="ARBA00004240"/>
    </source>
</evidence>
<dbReference type="SMART" id="SM00028">
    <property type="entry name" value="TPR"/>
    <property type="match status" value="4"/>
</dbReference>
<dbReference type="InterPro" id="IPR051727">
    <property type="entry name" value="DnaJ_C3_Co-chaperones"/>
</dbReference>
<comment type="caution">
    <text evidence="8">The sequence shown here is derived from an EMBL/GenBank/DDBJ whole genome shotgun (WGS) entry which is preliminary data.</text>
</comment>
<dbReference type="InterPro" id="IPR036869">
    <property type="entry name" value="J_dom_sf"/>
</dbReference>
<dbReference type="PROSITE" id="PS50005">
    <property type="entry name" value="TPR"/>
    <property type="match status" value="2"/>
</dbReference>
<dbReference type="InterPro" id="IPR011990">
    <property type="entry name" value="TPR-like_helical_dom_sf"/>
</dbReference>
<comment type="subcellular location">
    <subcellularLocation>
        <location evidence="1">Endoplasmic reticulum</location>
    </subcellularLocation>
</comment>
<keyword evidence="3" id="KW-0256">Endoplasmic reticulum</keyword>
<proteinExistence type="predicted"/>
<dbReference type="OrthoDB" id="1726119at2759"/>